<dbReference type="PANTHER" id="PTHR37984:SF5">
    <property type="entry name" value="PROTEIN NYNRIN-LIKE"/>
    <property type="match status" value="1"/>
</dbReference>
<keyword evidence="14" id="KW-0064">Aspartyl protease</keyword>
<dbReference type="GO" id="GO:0004523">
    <property type="term" value="F:RNA-DNA hybrid ribonuclease activity"/>
    <property type="evidence" value="ECO:0007669"/>
    <property type="project" value="UniProtKB-EC"/>
</dbReference>
<dbReference type="InterPro" id="IPR041577">
    <property type="entry name" value="RT_RNaseH_2"/>
</dbReference>
<evidence type="ECO:0000256" key="2">
    <source>
        <dbReference type="ARBA" id="ARBA00002180"/>
    </source>
</evidence>
<evidence type="ECO:0000256" key="21">
    <source>
        <dbReference type="ARBA" id="ARBA00022842"/>
    </source>
</evidence>
<dbReference type="GO" id="GO:0003723">
    <property type="term" value="F:RNA binding"/>
    <property type="evidence" value="ECO:0007669"/>
    <property type="project" value="UniProtKB-KW"/>
</dbReference>
<dbReference type="InterPro" id="IPR001995">
    <property type="entry name" value="Peptidase_A2_cat"/>
</dbReference>
<comment type="function">
    <text evidence="34">Capsid protein (CA) is the structural component of the virus-like particle (VLP), forming the shell that encapsulates the genomic RNA-nucleocapsid complex.</text>
</comment>
<dbReference type="FunFam" id="3.10.10.10:FF:000007">
    <property type="entry name" value="Retrovirus-related Pol polyprotein from transposon 17.6-like Protein"/>
    <property type="match status" value="1"/>
</dbReference>
<dbReference type="Pfam" id="PF17919">
    <property type="entry name" value="RT_RNaseH_2"/>
    <property type="match status" value="1"/>
</dbReference>
<protein>
    <recommendedName>
        <fullName evidence="5">RNA-directed DNA polymerase</fullName>
        <ecNumber evidence="5">2.7.7.49</ecNumber>
    </recommendedName>
    <alternativeName>
        <fullName evidence="36">Gag3-Pol3</fullName>
    </alternativeName>
</protein>
<dbReference type="CDD" id="cd00303">
    <property type="entry name" value="retropepsin_like"/>
    <property type="match status" value="1"/>
</dbReference>
<comment type="function">
    <text evidence="31">Reverse transcriptase/ribonuclease H (RT) is a multifunctional enzyme that catalyzes the conversion of the retro-elements RNA genome into dsDNA within the VLP. The enzyme displays a DNA polymerase activity that can copy either DNA or RNA templates, and a ribonuclease H (RNase H) activity that cleaves the RNA strand of RNA-DNA heteroduplexes during plus-strand synthesis and hydrolyzes RNA primers. The conversion leads to a linear dsDNA copy of the retrotransposon that includes long terminal repeats (LTRs) at both ends.</text>
</comment>
<dbReference type="FunFam" id="3.30.70.270:FF:000026">
    <property type="entry name" value="Transposon Ty3-G Gag-Pol polyprotein"/>
    <property type="match status" value="1"/>
</dbReference>
<keyword evidence="13" id="KW-0547">Nucleotide-binding</keyword>
<dbReference type="Gene3D" id="3.10.10.10">
    <property type="entry name" value="HIV Type 1 Reverse Transcriptase, subunit A, domain 1"/>
    <property type="match status" value="1"/>
</dbReference>
<keyword evidence="15" id="KW-0688">Ribosomal frameshifting</keyword>
<dbReference type="PANTHER" id="PTHR37984">
    <property type="entry name" value="PROTEIN CBG26694"/>
    <property type="match status" value="1"/>
</dbReference>
<keyword evidence="28" id="KW-0233">DNA recombination</keyword>
<evidence type="ECO:0000256" key="11">
    <source>
        <dbReference type="ARBA" id="ARBA00022722"/>
    </source>
</evidence>
<evidence type="ECO:0000256" key="19">
    <source>
        <dbReference type="ARBA" id="ARBA00022833"/>
    </source>
</evidence>
<sequence>MPRVECEQCKRLGHLAEKCPFKKDVNAVGKVNGTSNLYERSIIINGRKVKGLIDTGSACTLIRTSVVEKYSMAVTITSDSVLRGFAGQMITSNRSTRCEIRVMDAVARVDAIVVSDNHLIYDVIVGRDFLEQEHIITVKKGNKLSFKQLPAINVKDENIVDVNYSSIRKDDTITIPTGAISEEARQQGTALLQEFRECISLSMSELGKTDAASLSIRCTSDVPIVYRPYRLAENEKSIVRNITQELLDNDIIRESNSPYASPILLIKKKNGEYRMCVDFRKLNAVTIKDKYPMPLIEEQIDKLGGNKYFTGLDLASGYYQVPMAADSIEKTAFVTPENHYEFLRMPFGLTNAPAVFQRLMDKVLGTFKNSIAFPYLDDVIIPSRTVEEGVARLRQVLNTFRTHHLTLKLEKCTFFAESIEYLGREISEQGVRPGQNKIQALTRMERPRSVKQVRQILGLASYFRKFVENFATIVEPLTRLTRKNVPWMWGEAQELAFNTVKNKLTTRPVLTIFNPDKRTEVHTDASAVGVGAMLLQENNGKMTAVAYFSRQTTTDQRCYHSYELETMAVVLALRYFRVYLLGMKFKVVTDCNALRLTFAKRDLLPRIGRWWLEVQEYTFDVEYRAGSKMAHVDALSRNPMQLPIEVSQVDITEGDWVLAAQLQDEQLSRIRTILAEGRTTHETKHYFEEYVLKDNKVHRRLDNGTTVWVVPREARMQICRLCHDDAGHLGVEKTLERIKRNYWFANMRRFVTKYINACLNCAYYKRTAGKRQCKLNIIEKVPVPFHTVHIDHVGPFETSRKQNKFILVLVDAFTKFTLIEPVRSQKTCYVTKILTNLIYLFGVPNRIVSDRGTAFTSRTFRIFCDTYGIKHVLNAVATPRANGQCERYNRTIVQALATTTAGRDPRDWDALIKQVQSALNTTHNKSINTTPMKALIGCETRSPTEAPLLSQIQDTVHRLDLDELRTEIKAHIGQEQQAQKERYDKARREATKYHDGDLVLVQITSDPATGSSRKLHPKFKGPFRIRRVLINDRYEVEDLREGGKRSRTVVAADRIKPWITVQGE</sequence>
<evidence type="ECO:0000256" key="22">
    <source>
        <dbReference type="ARBA" id="ARBA00022884"/>
    </source>
</evidence>
<dbReference type="PROSITE" id="PS50175">
    <property type="entry name" value="ASP_PROT_RETROV"/>
    <property type="match status" value="1"/>
</dbReference>
<dbReference type="CDD" id="cd09274">
    <property type="entry name" value="RNase_HI_RT_Ty3"/>
    <property type="match status" value="1"/>
</dbReference>
<comment type="function">
    <text evidence="33">Nucleocapsid protein p11 (NC) forms the nucleocore that coats the retro-elements dimeric RNA. Binds these RNAs through its zinc fingers. Promotes primer tRNA(i)-Met annealing to the multipartite primer-binding site (PBS), dimerization of Ty3 RNA and initiation of reverse transcription.</text>
</comment>
<evidence type="ECO:0000256" key="34">
    <source>
        <dbReference type="ARBA" id="ARBA00055383"/>
    </source>
</evidence>
<evidence type="ECO:0000313" key="40">
    <source>
        <dbReference type="EMBL" id="KMQ88569.1"/>
    </source>
</evidence>
<gene>
    <name evidence="40" type="ORF">RF55_11919</name>
</gene>
<evidence type="ECO:0000256" key="5">
    <source>
        <dbReference type="ARBA" id="ARBA00012493"/>
    </source>
</evidence>
<evidence type="ECO:0000256" key="12">
    <source>
        <dbReference type="ARBA" id="ARBA00022723"/>
    </source>
</evidence>
<feature type="domain" description="Peptidase A2" evidence="37">
    <location>
        <begin position="49"/>
        <end position="129"/>
    </location>
</feature>
<dbReference type="GO" id="GO:0003887">
    <property type="term" value="F:DNA-directed DNA polymerase activity"/>
    <property type="evidence" value="ECO:0007669"/>
    <property type="project" value="UniProtKB-KW"/>
</dbReference>
<keyword evidence="10" id="KW-0548">Nucleotidyltransferase</keyword>
<dbReference type="FunFam" id="1.10.340.70:FF:000001">
    <property type="entry name" value="Retrovirus-related Pol polyprotein from transposon gypsy-like Protein"/>
    <property type="match status" value="1"/>
</dbReference>
<accession>A0A0J7KEC9</accession>
<dbReference type="GO" id="GO:0008270">
    <property type="term" value="F:zinc ion binding"/>
    <property type="evidence" value="ECO:0007669"/>
    <property type="project" value="UniProtKB-KW"/>
</dbReference>
<keyword evidence="23" id="KW-0229">DNA integration</keyword>
<keyword evidence="25" id="KW-0239">DNA-directed DNA polymerase</keyword>
<dbReference type="Gene3D" id="2.40.70.10">
    <property type="entry name" value="Acid Proteases"/>
    <property type="match status" value="1"/>
</dbReference>
<evidence type="ECO:0000313" key="41">
    <source>
        <dbReference type="Proteomes" id="UP000036403"/>
    </source>
</evidence>
<comment type="function">
    <text evidence="32">Integrase (IN) targets the VLP to the nucleus, where a subparticle preintegration complex (PIC) containing at least integrase and the newly synthesized dsDNA copy of the retrotransposon must transit the nuclear membrane. Once in the nucleus, integrase performs the integration of the dsDNA into the host genome.</text>
</comment>
<evidence type="ECO:0000256" key="20">
    <source>
        <dbReference type="ARBA" id="ARBA00022840"/>
    </source>
</evidence>
<evidence type="ECO:0000256" key="26">
    <source>
        <dbReference type="ARBA" id="ARBA00023113"/>
    </source>
</evidence>
<evidence type="ECO:0000256" key="33">
    <source>
        <dbReference type="ARBA" id="ARBA00055265"/>
    </source>
</evidence>
<dbReference type="GO" id="GO:0003677">
    <property type="term" value="F:DNA binding"/>
    <property type="evidence" value="ECO:0007669"/>
    <property type="project" value="UniProtKB-KW"/>
</dbReference>
<keyword evidence="18" id="KW-0378">Hydrolase</keyword>
<evidence type="ECO:0000256" key="15">
    <source>
        <dbReference type="ARBA" id="ARBA00022758"/>
    </source>
</evidence>
<evidence type="ECO:0000256" key="31">
    <source>
        <dbReference type="ARBA" id="ARBA00025590"/>
    </source>
</evidence>
<dbReference type="Proteomes" id="UP000036403">
    <property type="component" value="Unassembled WGS sequence"/>
</dbReference>
<dbReference type="CDD" id="cd01647">
    <property type="entry name" value="RT_LTR"/>
    <property type="match status" value="1"/>
</dbReference>
<keyword evidence="29" id="KW-0539">Nucleus</keyword>
<reference evidence="40 41" key="1">
    <citation type="submission" date="2015-04" db="EMBL/GenBank/DDBJ databases">
        <title>Lasius niger genome sequencing.</title>
        <authorList>
            <person name="Konorov E.A."/>
            <person name="Nikitin M.A."/>
            <person name="Kirill M.V."/>
            <person name="Chang P."/>
        </authorList>
    </citation>
    <scope>NUCLEOTIDE SEQUENCE [LARGE SCALE GENOMIC DNA]</scope>
    <source>
        <tissue evidence="40">Whole</tissue>
    </source>
</reference>
<evidence type="ECO:0000256" key="27">
    <source>
        <dbReference type="ARBA" id="ARBA00023125"/>
    </source>
</evidence>
<evidence type="ECO:0000256" key="14">
    <source>
        <dbReference type="ARBA" id="ARBA00022750"/>
    </source>
</evidence>
<keyword evidence="30" id="KW-0511">Multifunctional enzyme</keyword>
<feature type="domain" description="Integrase catalytic" evidence="39">
    <location>
        <begin position="778"/>
        <end position="939"/>
    </location>
</feature>
<comment type="subunit">
    <text evidence="35">The protease is a homodimer, whose active site consists of two apposed aspartic acid residues.</text>
</comment>
<keyword evidence="26" id="KW-0917">Virion maturation</keyword>
<evidence type="ECO:0000256" key="25">
    <source>
        <dbReference type="ARBA" id="ARBA00022932"/>
    </source>
</evidence>
<dbReference type="Pfam" id="PF13975">
    <property type="entry name" value="gag-asp_proteas"/>
    <property type="match status" value="1"/>
</dbReference>
<dbReference type="PROSITE" id="PS50994">
    <property type="entry name" value="INTEGRASE"/>
    <property type="match status" value="1"/>
</dbReference>
<dbReference type="Pfam" id="PF00665">
    <property type="entry name" value="rve"/>
    <property type="match status" value="1"/>
</dbReference>
<dbReference type="InterPro" id="IPR001969">
    <property type="entry name" value="Aspartic_peptidase_AS"/>
</dbReference>
<keyword evidence="12" id="KW-0479">Metal-binding</keyword>
<dbReference type="Gene3D" id="3.30.70.270">
    <property type="match status" value="2"/>
</dbReference>
<dbReference type="AlphaFoldDB" id="A0A0J7KEC9"/>
<comment type="function">
    <text evidence="2">The aspartyl protease (PR) mediates the proteolytic cleavages of the Gag and Gag-Pol polyproteins after assembly of the VLP.</text>
</comment>
<keyword evidence="8" id="KW-0645">Protease</keyword>
<dbReference type="PROSITE" id="PS00141">
    <property type="entry name" value="ASP_PROTEASE"/>
    <property type="match status" value="1"/>
</dbReference>
<evidence type="ECO:0000256" key="4">
    <source>
        <dbReference type="ARBA" id="ARBA00004496"/>
    </source>
</evidence>
<evidence type="ECO:0000256" key="18">
    <source>
        <dbReference type="ARBA" id="ARBA00022801"/>
    </source>
</evidence>
<dbReference type="EMBL" id="LBMM01008871">
    <property type="protein sequence ID" value="KMQ88569.1"/>
    <property type="molecule type" value="Genomic_DNA"/>
</dbReference>
<name>A0A0J7KEC9_LASNI</name>
<dbReference type="GO" id="GO:0005634">
    <property type="term" value="C:nucleus"/>
    <property type="evidence" value="ECO:0007669"/>
    <property type="project" value="UniProtKB-SubCell"/>
</dbReference>
<comment type="catalytic activity">
    <reaction evidence="1">
        <text>Endonucleolytic cleavage to 5'-phosphomonoester.</text>
        <dbReference type="EC" id="3.1.26.4"/>
    </reaction>
</comment>
<dbReference type="InterPro" id="IPR043128">
    <property type="entry name" value="Rev_trsase/Diguanyl_cyclase"/>
</dbReference>
<keyword evidence="9" id="KW-0808">Transferase</keyword>
<keyword evidence="27" id="KW-0238">DNA-binding</keyword>
<evidence type="ECO:0000256" key="32">
    <source>
        <dbReference type="ARBA" id="ARBA00025615"/>
    </source>
</evidence>
<evidence type="ECO:0000256" key="13">
    <source>
        <dbReference type="ARBA" id="ARBA00022741"/>
    </source>
</evidence>
<dbReference type="PaxDb" id="67767-A0A0J7KEC9"/>
<dbReference type="FunFam" id="3.30.420.10:FF:000032">
    <property type="entry name" value="Retrovirus-related Pol polyprotein from transposon 297-like Protein"/>
    <property type="match status" value="1"/>
</dbReference>
<keyword evidence="21" id="KW-0460">Magnesium</keyword>
<evidence type="ECO:0000256" key="6">
    <source>
        <dbReference type="ARBA" id="ARBA00022490"/>
    </source>
</evidence>
<evidence type="ECO:0000256" key="9">
    <source>
        <dbReference type="ARBA" id="ARBA00022679"/>
    </source>
</evidence>
<feature type="domain" description="Reverse transcriptase" evidence="38">
    <location>
        <begin position="247"/>
        <end position="426"/>
    </location>
</feature>
<dbReference type="SUPFAM" id="SSF56672">
    <property type="entry name" value="DNA/RNA polymerases"/>
    <property type="match status" value="1"/>
</dbReference>
<dbReference type="GO" id="GO:0075523">
    <property type="term" value="P:viral translational frameshifting"/>
    <property type="evidence" value="ECO:0007669"/>
    <property type="project" value="UniProtKB-KW"/>
</dbReference>
<evidence type="ECO:0000256" key="23">
    <source>
        <dbReference type="ARBA" id="ARBA00022908"/>
    </source>
</evidence>
<keyword evidence="19" id="KW-0862">Zinc</keyword>
<dbReference type="OrthoDB" id="7551412at2759"/>
<evidence type="ECO:0000256" key="36">
    <source>
        <dbReference type="ARBA" id="ARBA00082890"/>
    </source>
</evidence>
<dbReference type="InterPro" id="IPR050951">
    <property type="entry name" value="Retrovirus_Pol_polyprotein"/>
</dbReference>
<keyword evidence="16" id="KW-0255">Endonuclease</keyword>
<evidence type="ECO:0000256" key="35">
    <source>
        <dbReference type="ARBA" id="ARBA00063849"/>
    </source>
</evidence>
<evidence type="ECO:0000256" key="24">
    <source>
        <dbReference type="ARBA" id="ARBA00022918"/>
    </source>
</evidence>
<evidence type="ECO:0000256" key="17">
    <source>
        <dbReference type="ARBA" id="ARBA00022771"/>
    </source>
</evidence>
<comment type="subcellular location">
    <subcellularLocation>
        <location evidence="4">Cytoplasm</location>
    </subcellularLocation>
    <subcellularLocation>
        <location evidence="3">Nucleus</location>
    </subcellularLocation>
</comment>
<keyword evidence="24" id="KW-0695">RNA-directed DNA polymerase</keyword>
<evidence type="ECO:0000256" key="28">
    <source>
        <dbReference type="ARBA" id="ARBA00023172"/>
    </source>
</evidence>
<dbReference type="PROSITE" id="PS50878">
    <property type="entry name" value="RT_POL"/>
    <property type="match status" value="1"/>
</dbReference>
<evidence type="ECO:0000256" key="10">
    <source>
        <dbReference type="ARBA" id="ARBA00022695"/>
    </source>
</evidence>
<dbReference type="InterPro" id="IPR001584">
    <property type="entry name" value="Integrase_cat-core"/>
</dbReference>
<evidence type="ECO:0000259" key="39">
    <source>
        <dbReference type="PROSITE" id="PS50994"/>
    </source>
</evidence>
<keyword evidence="6" id="KW-0963">Cytoplasm</keyword>
<dbReference type="GO" id="GO:0006310">
    <property type="term" value="P:DNA recombination"/>
    <property type="evidence" value="ECO:0007669"/>
    <property type="project" value="UniProtKB-KW"/>
</dbReference>
<dbReference type="GO" id="GO:0042575">
    <property type="term" value="C:DNA polymerase complex"/>
    <property type="evidence" value="ECO:0007669"/>
    <property type="project" value="UniProtKB-ARBA"/>
</dbReference>
<organism evidence="40 41">
    <name type="scientific">Lasius niger</name>
    <name type="common">Black garden ant</name>
    <dbReference type="NCBI Taxonomy" id="67767"/>
    <lineage>
        <taxon>Eukaryota</taxon>
        <taxon>Metazoa</taxon>
        <taxon>Ecdysozoa</taxon>
        <taxon>Arthropoda</taxon>
        <taxon>Hexapoda</taxon>
        <taxon>Insecta</taxon>
        <taxon>Pterygota</taxon>
        <taxon>Neoptera</taxon>
        <taxon>Endopterygota</taxon>
        <taxon>Hymenoptera</taxon>
        <taxon>Apocrita</taxon>
        <taxon>Aculeata</taxon>
        <taxon>Formicoidea</taxon>
        <taxon>Formicidae</taxon>
        <taxon>Formicinae</taxon>
        <taxon>Lasius</taxon>
        <taxon>Lasius</taxon>
    </lineage>
</organism>
<keyword evidence="20" id="KW-0067">ATP-binding</keyword>
<dbReference type="InterPro" id="IPR012337">
    <property type="entry name" value="RNaseH-like_sf"/>
</dbReference>
<dbReference type="Pfam" id="PF00078">
    <property type="entry name" value="RVT_1"/>
    <property type="match status" value="1"/>
</dbReference>
<dbReference type="SUPFAM" id="SSF53098">
    <property type="entry name" value="Ribonuclease H-like"/>
    <property type="match status" value="1"/>
</dbReference>
<evidence type="ECO:0000256" key="1">
    <source>
        <dbReference type="ARBA" id="ARBA00000077"/>
    </source>
</evidence>
<dbReference type="InterPro" id="IPR021109">
    <property type="entry name" value="Peptidase_aspartic_dom_sf"/>
</dbReference>
<evidence type="ECO:0000259" key="37">
    <source>
        <dbReference type="PROSITE" id="PS50175"/>
    </source>
</evidence>
<dbReference type="GO" id="GO:0006508">
    <property type="term" value="P:proteolysis"/>
    <property type="evidence" value="ECO:0007669"/>
    <property type="project" value="UniProtKB-KW"/>
</dbReference>
<comment type="caution">
    <text evidence="40">The sequence shown here is derived from an EMBL/GenBank/DDBJ whole genome shotgun (WGS) entry which is preliminary data.</text>
</comment>
<dbReference type="Pfam" id="PF17921">
    <property type="entry name" value="Integrase_H2C2"/>
    <property type="match status" value="1"/>
</dbReference>
<dbReference type="GO" id="GO:0005524">
    <property type="term" value="F:ATP binding"/>
    <property type="evidence" value="ECO:0007669"/>
    <property type="project" value="UniProtKB-KW"/>
</dbReference>
<dbReference type="InterPro" id="IPR041588">
    <property type="entry name" value="Integrase_H2C2"/>
</dbReference>
<evidence type="ECO:0000256" key="3">
    <source>
        <dbReference type="ARBA" id="ARBA00004123"/>
    </source>
</evidence>
<evidence type="ECO:0000256" key="7">
    <source>
        <dbReference type="ARBA" id="ARBA00022612"/>
    </source>
</evidence>
<proteinExistence type="predicted"/>
<dbReference type="Gene3D" id="1.10.340.70">
    <property type="match status" value="1"/>
</dbReference>
<evidence type="ECO:0000256" key="16">
    <source>
        <dbReference type="ARBA" id="ARBA00022759"/>
    </source>
</evidence>
<dbReference type="EC" id="2.7.7.49" evidence="5"/>
<keyword evidence="41" id="KW-1185">Reference proteome</keyword>
<evidence type="ECO:0000256" key="30">
    <source>
        <dbReference type="ARBA" id="ARBA00023268"/>
    </source>
</evidence>
<dbReference type="InterPro" id="IPR036397">
    <property type="entry name" value="RNaseH_sf"/>
</dbReference>
<dbReference type="InterPro" id="IPR000477">
    <property type="entry name" value="RT_dom"/>
</dbReference>
<dbReference type="SUPFAM" id="SSF50630">
    <property type="entry name" value="Acid proteases"/>
    <property type="match status" value="1"/>
</dbReference>
<keyword evidence="17" id="KW-0863">Zinc-finger</keyword>
<dbReference type="FunFam" id="3.10.20.370:FF:000001">
    <property type="entry name" value="Retrovirus-related Pol polyprotein from transposon 17.6-like protein"/>
    <property type="match status" value="1"/>
</dbReference>
<dbReference type="Gene3D" id="3.30.420.10">
    <property type="entry name" value="Ribonuclease H-like superfamily/Ribonuclease H"/>
    <property type="match status" value="1"/>
</dbReference>
<keyword evidence="11" id="KW-0540">Nuclease</keyword>
<keyword evidence="22" id="KW-0694">RNA-binding</keyword>
<dbReference type="STRING" id="67767.A0A0J7KEC9"/>
<dbReference type="InterPro" id="IPR043502">
    <property type="entry name" value="DNA/RNA_pol_sf"/>
</dbReference>
<keyword evidence="7" id="KW-1188">Viral release from host cell</keyword>
<dbReference type="GO" id="GO:0004190">
    <property type="term" value="F:aspartic-type endopeptidase activity"/>
    <property type="evidence" value="ECO:0007669"/>
    <property type="project" value="UniProtKB-KW"/>
</dbReference>
<dbReference type="GO" id="GO:0005737">
    <property type="term" value="C:cytoplasm"/>
    <property type="evidence" value="ECO:0007669"/>
    <property type="project" value="UniProtKB-SubCell"/>
</dbReference>
<evidence type="ECO:0000259" key="38">
    <source>
        <dbReference type="PROSITE" id="PS50878"/>
    </source>
</evidence>
<dbReference type="GO" id="GO:0015074">
    <property type="term" value="P:DNA integration"/>
    <property type="evidence" value="ECO:0007669"/>
    <property type="project" value="UniProtKB-KW"/>
</dbReference>
<dbReference type="GO" id="GO:0003964">
    <property type="term" value="F:RNA-directed DNA polymerase activity"/>
    <property type="evidence" value="ECO:0007669"/>
    <property type="project" value="UniProtKB-KW"/>
</dbReference>
<evidence type="ECO:0000256" key="29">
    <source>
        <dbReference type="ARBA" id="ARBA00023242"/>
    </source>
</evidence>
<evidence type="ECO:0000256" key="8">
    <source>
        <dbReference type="ARBA" id="ARBA00022670"/>
    </source>
</evidence>